<protein>
    <recommendedName>
        <fullName evidence="4">RNA helicase</fullName>
    </recommendedName>
</protein>
<sequence>MPNKRAAEGAGAGEDVEGDEALGNQKQLPRAMARLLLQHEGHRRAHARDDNIVMEIAEDSSLQTLLDKAEECYDEMGKSARKAPDFQGHPEGKRPDAMMRSILQRLARVVQEGQAVLGPTIAQLPDPGEQEEWGAKAASPAGRELRATRCFHLPPNSEDKVRWIFALKAEPKVEAMFQLFRATQCLKPLDISFQFDHALESKAAKKVKELAFGGGKKEGRGPKKAKKR</sequence>
<reference evidence="2" key="1">
    <citation type="submission" date="2023-10" db="EMBL/GenBank/DDBJ databases">
        <authorList>
            <person name="Chen Y."/>
            <person name="Shah S."/>
            <person name="Dougan E. K."/>
            <person name="Thang M."/>
            <person name="Chan C."/>
        </authorList>
    </citation>
    <scope>NUCLEOTIDE SEQUENCE [LARGE SCALE GENOMIC DNA]</scope>
</reference>
<organism evidence="2 3">
    <name type="scientific">Prorocentrum cordatum</name>
    <dbReference type="NCBI Taxonomy" id="2364126"/>
    <lineage>
        <taxon>Eukaryota</taxon>
        <taxon>Sar</taxon>
        <taxon>Alveolata</taxon>
        <taxon>Dinophyceae</taxon>
        <taxon>Prorocentrales</taxon>
        <taxon>Prorocentraceae</taxon>
        <taxon>Prorocentrum</taxon>
    </lineage>
</organism>
<evidence type="ECO:0000256" key="1">
    <source>
        <dbReference type="SAM" id="MobiDB-lite"/>
    </source>
</evidence>
<accession>A0ABN9RMA3</accession>
<comment type="caution">
    <text evidence="2">The sequence shown here is derived from an EMBL/GenBank/DDBJ whole genome shotgun (WGS) entry which is preliminary data.</text>
</comment>
<gene>
    <name evidence="2" type="ORF">PCOR1329_LOCUS21910</name>
</gene>
<name>A0ABN9RMA3_9DINO</name>
<evidence type="ECO:0008006" key="4">
    <source>
        <dbReference type="Google" id="ProtNLM"/>
    </source>
</evidence>
<dbReference type="EMBL" id="CAUYUJ010007258">
    <property type="protein sequence ID" value="CAK0820107.1"/>
    <property type="molecule type" value="Genomic_DNA"/>
</dbReference>
<keyword evidence="3" id="KW-1185">Reference proteome</keyword>
<proteinExistence type="predicted"/>
<feature type="region of interest" description="Disordered" evidence="1">
    <location>
        <begin position="1"/>
        <end position="27"/>
    </location>
</feature>
<evidence type="ECO:0000313" key="2">
    <source>
        <dbReference type="EMBL" id="CAK0820107.1"/>
    </source>
</evidence>
<evidence type="ECO:0000313" key="3">
    <source>
        <dbReference type="Proteomes" id="UP001189429"/>
    </source>
</evidence>
<dbReference type="Proteomes" id="UP001189429">
    <property type="component" value="Unassembled WGS sequence"/>
</dbReference>